<accession>A0ABV1YYU1</accession>
<feature type="compositionally biased region" description="Basic and acidic residues" evidence="1">
    <location>
        <begin position="52"/>
        <end position="74"/>
    </location>
</feature>
<dbReference type="RefSeq" id="WP_352557842.1">
    <property type="nucleotide sequence ID" value="NZ_JAMYQB010000008.1"/>
</dbReference>
<evidence type="ECO:0000313" key="2">
    <source>
        <dbReference type="EMBL" id="MER9404844.1"/>
    </source>
</evidence>
<dbReference type="Pfam" id="PF09954">
    <property type="entry name" value="DUF2188"/>
    <property type="match status" value="1"/>
</dbReference>
<sequence>MTNRNQHIVPHSGGWAVKGAGAQRASSVHETQKAAIDAGRGIARNQGTELFVHGRDGQIRERDSHGRDPFPPKG</sequence>
<name>A0ABV1YYU1_9HYPH</name>
<comment type="caution">
    <text evidence="2">The sequence shown here is derived from an EMBL/GenBank/DDBJ whole genome shotgun (WGS) entry which is preliminary data.</text>
</comment>
<protein>
    <submittedName>
        <fullName evidence="2">DUF2188 domain-containing protein</fullName>
    </submittedName>
</protein>
<dbReference type="InterPro" id="IPR018691">
    <property type="entry name" value="DUF2188"/>
</dbReference>
<gene>
    <name evidence="2" type="ORF">NKI36_12360</name>
</gene>
<reference evidence="2 3" key="1">
    <citation type="journal article" date="2024" name="Proc. Natl. Acad. Sci. U.S.A.">
        <title>The evolutionary genomics of adaptation to stress in wild rhizobium bacteria.</title>
        <authorList>
            <person name="Kehlet-Delgado H."/>
            <person name="Montoya A.P."/>
            <person name="Jensen K.T."/>
            <person name="Wendlandt C.E."/>
            <person name="Dexheimer C."/>
            <person name="Roberts M."/>
            <person name="Torres Martinez L."/>
            <person name="Friesen M.L."/>
            <person name="Griffitts J.S."/>
            <person name="Porter S.S."/>
        </authorList>
    </citation>
    <scope>NUCLEOTIDE SEQUENCE [LARGE SCALE GENOMIC DNA]</scope>
    <source>
        <strain evidence="2 3">M0641</strain>
    </source>
</reference>
<evidence type="ECO:0000313" key="3">
    <source>
        <dbReference type="Proteomes" id="UP001433071"/>
    </source>
</evidence>
<feature type="region of interest" description="Disordered" evidence="1">
    <location>
        <begin position="1"/>
        <end position="74"/>
    </location>
</feature>
<proteinExistence type="predicted"/>
<dbReference type="Proteomes" id="UP001433071">
    <property type="component" value="Unassembled WGS sequence"/>
</dbReference>
<dbReference type="EMBL" id="JAMYQB010000008">
    <property type="protein sequence ID" value="MER9404844.1"/>
    <property type="molecule type" value="Genomic_DNA"/>
</dbReference>
<evidence type="ECO:0000256" key="1">
    <source>
        <dbReference type="SAM" id="MobiDB-lite"/>
    </source>
</evidence>
<organism evidence="2 3">
    <name type="scientific">Mesorhizobium caraganae</name>
    <dbReference type="NCBI Taxonomy" id="483206"/>
    <lineage>
        <taxon>Bacteria</taxon>
        <taxon>Pseudomonadati</taxon>
        <taxon>Pseudomonadota</taxon>
        <taxon>Alphaproteobacteria</taxon>
        <taxon>Hyphomicrobiales</taxon>
        <taxon>Phyllobacteriaceae</taxon>
        <taxon>Mesorhizobium</taxon>
    </lineage>
</organism>
<keyword evidence="3" id="KW-1185">Reference proteome</keyword>